<protein>
    <submittedName>
        <fullName evidence="16">Farnesoate epoxidase</fullName>
    </submittedName>
</protein>
<evidence type="ECO:0000256" key="15">
    <source>
        <dbReference type="RuleBase" id="RU000461"/>
    </source>
</evidence>
<dbReference type="AlphaFoldDB" id="A0A1D2MFV2"/>
<dbReference type="GO" id="GO:0006805">
    <property type="term" value="P:xenobiotic metabolic process"/>
    <property type="evidence" value="ECO:0007669"/>
    <property type="project" value="TreeGrafter"/>
</dbReference>
<dbReference type="GO" id="GO:0005789">
    <property type="term" value="C:endoplasmic reticulum membrane"/>
    <property type="evidence" value="ECO:0007669"/>
    <property type="project" value="UniProtKB-SubCell"/>
</dbReference>
<evidence type="ECO:0000256" key="2">
    <source>
        <dbReference type="ARBA" id="ARBA00003690"/>
    </source>
</evidence>
<evidence type="ECO:0000313" key="17">
    <source>
        <dbReference type="Proteomes" id="UP000094527"/>
    </source>
</evidence>
<evidence type="ECO:0000256" key="12">
    <source>
        <dbReference type="ARBA" id="ARBA00023033"/>
    </source>
</evidence>
<keyword evidence="13" id="KW-0472">Membrane</keyword>
<comment type="subcellular location">
    <subcellularLocation>
        <location evidence="4">Endoplasmic reticulum membrane</location>
        <topology evidence="4">Peripheral membrane protein</topology>
    </subcellularLocation>
    <subcellularLocation>
        <location evidence="3">Microsome membrane</location>
        <topology evidence="3">Peripheral membrane protein</topology>
    </subcellularLocation>
</comment>
<sequence length="499" mass="56925">MIFFIYFLIFFVTLAIWWVLEDKRRCTSFPPGPPRIPVLGSLLSVAFKSNVPAIALAKLAKIYGDVMYVKIGLSDGVVFSSHEAAKEIFQLEKTNDRVIVGFIGTRNMNKDLGLVWSNGKVWKTLRRFTIRTLRDFGFGKSASMDVVINEEIDKFMTHFKKTLACSTNNTVLMSKELFDMTTTNVLWRLVTGISYDLEDDRIENMIRLSTDFLSSCSNGGDISITFPFLRDWFPEWTGLNQQKKCVKNLYEFMQETVRLHKNSKPYASDPQSFMDVFLAKIDENPNDPIFNDEQLIYTLLDLFQAGSDTNGNTLSFLLLYLVMHPHVQKKLHEELDAVILNGGVITAEMKFSLPFCTATMLETFRFSSLVSLTPYREATEDFQFRNYTIQKGTAIMINVQAIHYDEAVWGDPHVFRPERFLTKEGVIDKAKADLIVAFGGGRRVCLGQNLAESTVFMYFTTLLKSFKFEAVHGNFPPSLVPQLGLIYAPKPFEVKVVQR</sequence>
<dbReference type="GO" id="GO:0008395">
    <property type="term" value="F:steroid hydroxylase activity"/>
    <property type="evidence" value="ECO:0007669"/>
    <property type="project" value="TreeGrafter"/>
</dbReference>
<reference evidence="16 17" key="1">
    <citation type="journal article" date="2016" name="Genome Biol. Evol.">
        <title>Gene Family Evolution Reflects Adaptation to Soil Environmental Stressors in the Genome of the Collembolan Orchesella cincta.</title>
        <authorList>
            <person name="Faddeeva-Vakhrusheva A."/>
            <person name="Derks M.F."/>
            <person name="Anvar S.Y."/>
            <person name="Agamennone V."/>
            <person name="Suring W."/>
            <person name="Smit S."/>
            <person name="van Straalen N.M."/>
            <person name="Roelofs D."/>
        </authorList>
    </citation>
    <scope>NUCLEOTIDE SEQUENCE [LARGE SCALE GENOMIC DNA]</scope>
    <source>
        <tissue evidence="16">Mixed pool</tissue>
    </source>
</reference>
<evidence type="ECO:0000256" key="14">
    <source>
        <dbReference type="PIRSR" id="PIRSR602401-1"/>
    </source>
</evidence>
<dbReference type="Gene3D" id="1.10.630.10">
    <property type="entry name" value="Cytochrome P450"/>
    <property type="match status" value="1"/>
</dbReference>
<dbReference type="PRINTS" id="PR00463">
    <property type="entry name" value="EP450I"/>
</dbReference>
<dbReference type="FunFam" id="1.10.630.10:FF:000238">
    <property type="entry name" value="Cytochrome P450 2A6"/>
    <property type="match status" value="1"/>
</dbReference>
<dbReference type="EMBL" id="LJIJ01001396">
    <property type="protein sequence ID" value="ODM91855.1"/>
    <property type="molecule type" value="Genomic_DNA"/>
</dbReference>
<evidence type="ECO:0000256" key="10">
    <source>
        <dbReference type="ARBA" id="ARBA00023002"/>
    </source>
</evidence>
<dbReference type="GO" id="GO:0016712">
    <property type="term" value="F:oxidoreductase activity, acting on paired donors, with incorporation or reduction of molecular oxygen, reduced flavin or flavoprotein as one donor, and incorporation of one atom of oxygen"/>
    <property type="evidence" value="ECO:0007669"/>
    <property type="project" value="TreeGrafter"/>
</dbReference>
<dbReference type="GO" id="GO:0006082">
    <property type="term" value="P:organic acid metabolic process"/>
    <property type="evidence" value="ECO:0007669"/>
    <property type="project" value="TreeGrafter"/>
</dbReference>
<dbReference type="PROSITE" id="PS00086">
    <property type="entry name" value="CYTOCHROME_P450"/>
    <property type="match status" value="1"/>
</dbReference>
<keyword evidence="6 14" id="KW-0349">Heme</keyword>
<evidence type="ECO:0000256" key="1">
    <source>
        <dbReference type="ARBA" id="ARBA00001971"/>
    </source>
</evidence>
<comment type="caution">
    <text evidence="16">The sequence shown here is derived from an EMBL/GenBank/DDBJ whole genome shotgun (WGS) entry which is preliminary data.</text>
</comment>
<evidence type="ECO:0000256" key="9">
    <source>
        <dbReference type="ARBA" id="ARBA00022848"/>
    </source>
</evidence>
<name>A0A1D2MFV2_ORCCI</name>
<dbReference type="Pfam" id="PF00067">
    <property type="entry name" value="p450"/>
    <property type="match status" value="1"/>
</dbReference>
<dbReference type="InterPro" id="IPR050182">
    <property type="entry name" value="Cytochrome_P450_fam2"/>
</dbReference>
<dbReference type="OrthoDB" id="3934656at2759"/>
<dbReference type="PANTHER" id="PTHR24300:SF376">
    <property type="entry name" value="CYTOCHROME P450 15A1"/>
    <property type="match status" value="1"/>
</dbReference>
<comment type="similarity">
    <text evidence="5 15">Belongs to the cytochrome P450 family.</text>
</comment>
<comment type="function">
    <text evidence="2">May be involved in the metabolism of insect hormones and in the breakdown of synthetic insecticides.</text>
</comment>
<evidence type="ECO:0000256" key="6">
    <source>
        <dbReference type="ARBA" id="ARBA00022617"/>
    </source>
</evidence>
<dbReference type="InterPro" id="IPR002401">
    <property type="entry name" value="Cyt_P450_E_grp-I"/>
</dbReference>
<proteinExistence type="inferred from homology"/>
<keyword evidence="17" id="KW-1185">Reference proteome</keyword>
<dbReference type="GO" id="GO:0005506">
    <property type="term" value="F:iron ion binding"/>
    <property type="evidence" value="ECO:0007669"/>
    <property type="project" value="InterPro"/>
</dbReference>
<dbReference type="OMA" id="NEWAINR"/>
<dbReference type="Proteomes" id="UP000094527">
    <property type="component" value="Unassembled WGS sequence"/>
</dbReference>
<evidence type="ECO:0000256" key="4">
    <source>
        <dbReference type="ARBA" id="ARBA00004406"/>
    </source>
</evidence>
<dbReference type="PRINTS" id="PR00385">
    <property type="entry name" value="P450"/>
</dbReference>
<evidence type="ECO:0000256" key="7">
    <source>
        <dbReference type="ARBA" id="ARBA00022723"/>
    </source>
</evidence>
<dbReference type="InterPro" id="IPR001128">
    <property type="entry name" value="Cyt_P450"/>
</dbReference>
<evidence type="ECO:0000256" key="13">
    <source>
        <dbReference type="ARBA" id="ARBA00023136"/>
    </source>
</evidence>
<keyword evidence="10 15" id="KW-0560">Oxidoreductase</keyword>
<keyword evidence="7 14" id="KW-0479">Metal-binding</keyword>
<dbReference type="PANTHER" id="PTHR24300">
    <property type="entry name" value="CYTOCHROME P450 508A4-RELATED"/>
    <property type="match status" value="1"/>
</dbReference>
<comment type="cofactor">
    <cofactor evidence="1 14">
        <name>heme</name>
        <dbReference type="ChEBI" id="CHEBI:30413"/>
    </cofactor>
</comment>
<keyword evidence="12 15" id="KW-0503">Monooxygenase</keyword>
<keyword evidence="8" id="KW-0256">Endoplasmic reticulum</keyword>
<evidence type="ECO:0000256" key="3">
    <source>
        <dbReference type="ARBA" id="ARBA00004174"/>
    </source>
</evidence>
<dbReference type="InterPro" id="IPR017972">
    <property type="entry name" value="Cyt_P450_CS"/>
</dbReference>
<dbReference type="InterPro" id="IPR036396">
    <property type="entry name" value="Cyt_P450_sf"/>
</dbReference>
<keyword evidence="11 14" id="KW-0408">Iron</keyword>
<evidence type="ECO:0000256" key="5">
    <source>
        <dbReference type="ARBA" id="ARBA00010617"/>
    </source>
</evidence>
<gene>
    <name evidence="16" type="ORF">Ocin01_14824</name>
</gene>
<keyword evidence="9" id="KW-0492">Microsome</keyword>
<organism evidence="16 17">
    <name type="scientific">Orchesella cincta</name>
    <name type="common">Springtail</name>
    <name type="synonym">Podura cincta</name>
    <dbReference type="NCBI Taxonomy" id="48709"/>
    <lineage>
        <taxon>Eukaryota</taxon>
        <taxon>Metazoa</taxon>
        <taxon>Ecdysozoa</taxon>
        <taxon>Arthropoda</taxon>
        <taxon>Hexapoda</taxon>
        <taxon>Collembola</taxon>
        <taxon>Entomobryomorpha</taxon>
        <taxon>Entomobryoidea</taxon>
        <taxon>Orchesellidae</taxon>
        <taxon>Orchesellinae</taxon>
        <taxon>Orchesella</taxon>
    </lineage>
</organism>
<dbReference type="STRING" id="48709.A0A1D2MFV2"/>
<evidence type="ECO:0000256" key="8">
    <source>
        <dbReference type="ARBA" id="ARBA00022824"/>
    </source>
</evidence>
<evidence type="ECO:0000313" key="16">
    <source>
        <dbReference type="EMBL" id="ODM91855.1"/>
    </source>
</evidence>
<feature type="binding site" description="axial binding residue" evidence="14">
    <location>
        <position position="445"/>
    </location>
    <ligand>
        <name>heme</name>
        <dbReference type="ChEBI" id="CHEBI:30413"/>
    </ligand>
    <ligandPart>
        <name>Fe</name>
        <dbReference type="ChEBI" id="CHEBI:18248"/>
    </ligandPart>
</feature>
<evidence type="ECO:0000256" key="11">
    <source>
        <dbReference type="ARBA" id="ARBA00023004"/>
    </source>
</evidence>
<accession>A0A1D2MFV2</accession>
<dbReference type="SUPFAM" id="SSF48264">
    <property type="entry name" value="Cytochrome P450"/>
    <property type="match status" value="1"/>
</dbReference>
<dbReference type="GO" id="GO:0020037">
    <property type="term" value="F:heme binding"/>
    <property type="evidence" value="ECO:0007669"/>
    <property type="project" value="InterPro"/>
</dbReference>